<evidence type="ECO:0000313" key="4">
    <source>
        <dbReference type="Proteomes" id="UP000027138"/>
    </source>
</evidence>
<name>A0A067KE74_JATCU</name>
<organism evidence="3 4">
    <name type="scientific">Jatropha curcas</name>
    <name type="common">Barbados nut</name>
    <dbReference type="NCBI Taxonomy" id="180498"/>
    <lineage>
        <taxon>Eukaryota</taxon>
        <taxon>Viridiplantae</taxon>
        <taxon>Streptophyta</taxon>
        <taxon>Embryophyta</taxon>
        <taxon>Tracheophyta</taxon>
        <taxon>Spermatophyta</taxon>
        <taxon>Magnoliopsida</taxon>
        <taxon>eudicotyledons</taxon>
        <taxon>Gunneridae</taxon>
        <taxon>Pentapetalae</taxon>
        <taxon>rosids</taxon>
        <taxon>fabids</taxon>
        <taxon>Malpighiales</taxon>
        <taxon>Euphorbiaceae</taxon>
        <taxon>Crotonoideae</taxon>
        <taxon>Jatropheae</taxon>
        <taxon>Jatropha</taxon>
    </lineage>
</organism>
<evidence type="ECO:0000313" key="3">
    <source>
        <dbReference type="EMBL" id="KDP34536.1"/>
    </source>
</evidence>
<reference evidence="3 4" key="1">
    <citation type="journal article" date="2014" name="PLoS ONE">
        <title>Global Analysis of Gene Expression Profiles in Physic Nut (Jatropha curcas L.) Seedlings Exposed to Salt Stress.</title>
        <authorList>
            <person name="Zhang L."/>
            <person name="Zhang C."/>
            <person name="Wu P."/>
            <person name="Chen Y."/>
            <person name="Li M."/>
            <person name="Jiang H."/>
            <person name="Wu G."/>
        </authorList>
    </citation>
    <scope>NUCLEOTIDE SEQUENCE [LARGE SCALE GENOMIC DNA]</scope>
    <source>
        <strain evidence="4">cv. GZQX0401</strain>
        <tissue evidence="3">Young leaves</tissue>
    </source>
</reference>
<feature type="chain" id="PRO_5001643646" evidence="2">
    <location>
        <begin position="25"/>
        <end position="263"/>
    </location>
</feature>
<feature type="region of interest" description="Disordered" evidence="1">
    <location>
        <begin position="66"/>
        <end position="148"/>
    </location>
</feature>
<evidence type="ECO:0000256" key="2">
    <source>
        <dbReference type="SAM" id="SignalP"/>
    </source>
</evidence>
<sequence>MLALTQNLTLISLFVFLKPNTTTTFPPWYNSDSSRYELSLLSGTDSGRTGAASAWRLKLTAGDDKRGNPGLGFNGIRRPPQEKKRTKARAGARSPLPSRFRPPFSENEVASGPFGDAGYDSSLPSFRSDLQRRKSEPSSSTAPALRSQAKIHQNGGTTMIGGFFAGRRGSLRPNGPMTRQMDALFEFPIKFRKKWCKSRGILARYDLSATVRCGGGPMTGWRGFKRQNDLLFAWIMELESDFRLIHSKTPFLIPDINSKFKIY</sequence>
<keyword evidence="2" id="KW-0732">Signal</keyword>
<dbReference type="Proteomes" id="UP000027138">
    <property type="component" value="Unassembled WGS sequence"/>
</dbReference>
<dbReference type="EMBL" id="KK914525">
    <property type="protein sequence ID" value="KDP34536.1"/>
    <property type="molecule type" value="Genomic_DNA"/>
</dbReference>
<protein>
    <submittedName>
        <fullName evidence="3">Uncharacterized protein</fullName>
    </submittedName>
</protein>
<gene>
    <name evidence="3" type="ORF">JCGZ_11086</name>
</gene>
<accession>A0A067KE74</accession>
<feature type="compositionally biased region" description="Low complexity" evidence="1">
    <location>
        <begin position="93"/>
        <end position="105"/>
    </location>
</feature>
<feature type="signal peptide" evidence="2">
    <location>
        <begin position="1"/>
        <end position="24"/>
    </location>
</feature>
<proteinExistence type="predicted"/>
<dbReference type="AlphaFoldDB" id="A0A067KE74"/>
<evidence type="ECO:0000256" key="1">
    <source>
        <dbReference type="SAM" id="MobiDB-lite"/>
    </source>
</evidence>
<keyword evidence="4" id="KW-1185">Reference proteome</keyword>